<feature type="compositionally biased region" description="Polar residues" evidence="6">
    <location>
        <begin position="120"/>
        <end position="140"/>
    </location>
</feature>
<dbReference type="GO" id="GO:0060236">
    <property type="term" value="P:regulation of mitotic spindle organization"/>
    <property type="evidence" value="ECO:0007669"/>
    <property type="project" value="TreeGrafter"/>
</dbReference>
<dbReference type="STRING" id="188477.A0A433TMB3"/>
<dbReference type="AlphaFoldDB" id="A0A433TMB3"/>
<dbReference type="PANTHER" id="PTHR14728:SF2">
    <property type="entry name" value="PROTEIN AURORA BOREALIS"/>
    <property type="match status" value="1"/>
</dbReference>
<dbReference type="InterPro" id="IPR023252">
    <property type="entry name" value="Aurora_borealis_protein"/>
</dbReference>
<keyword evidence="8" id="KW-1185">Reference proteome</keyword>
<evidence type="ECO:0000256" key="5">
    <source>
        <dbReference type="ARBA" id="ARBA00023306"/>
    </source>
</evidence>
<organism evidence="7 8">
    <name type="scientific">Elysia chlorotica</name>
    <name type="common">Eastern emerald elysia</name>
    <name type="synonym">Sea slug</name>
    <dbReference type="NCBI Taxonomy" id="188477"/>
    <lineage>
        <taxon>Eukaryota</taxon>
        <taxon>Metazoa</taxon>
        <taxon>Spiralia</taxon>
        <taxon>Lophotrochozoa</taxon>
        <taxon>Mollusca</taxon>
        <taxon>Gastropoda</taxon>
        <taxon>Heterobranchia</taxon>
        <taxon>Euthyneura</taxon>
        <taxon>Panpulmonata</taxon>
        <taxon>Sacoglossa</taxon>
        <taxon>Placobranchoidea</taxon>
        <taxon>Plakobranchidae</taxon>
        <taxon>Elysia</taxon>
    </lineage>
</organism>
<evidence type="ECO:0000256" key="3">
    <source>
        <dbReference type="ARBA" id="ARBA00022618"/>
    </source>
</evidence>
<dbReference type="Proteomes" id="UP000271974">
    <property type="component" value="Unassembled WGS sequence"/>
</dbReference>
<dbReference type="GO" id="GO:0005634">
    <property type="term" value="C:nucleus"/>
    <property type="evidence" value="ECO:0007669"/>
    <property type="project" value="TreeGrafter"/>
</dbReference>
<feature type="compositionally biased region" description="Basic and acidic residues" evidence="6">
    <location>
        <begin position="141"/>
        <end position="150"/>
    </location>
</feature>
<feature type="region of interest" description="Disordered" evidence="6">
    <location>
        <begin position="429"/>
        <end position="459"/>
    </location>
</feature>
<evidence type="ECO:0000256" key="2">
    <source>
        <dbReference type="ARBA" id="ARBA00020055"/>
    </source>
</evidence>
<feature type="region of interest" description="Disordered" evidence="6">
    <location>
        <begin position="318"/>
        <end position="376"/>
    </location>
</feature>
<dbReference type="PANTHER" id="PTHR14728">
    <property type="entry name" value="PROTEIN AURORA BOREALIS"/>
    <property type="match status" value="1"/>
</dbReference>
<sequence>LDHSRDREQDDKVQSAINAFFSNELIVPSPWSEKVNHFLPRTPGSTKSVSCQTTLSVPPDKDLLSELGGKYGLPDHQADASPLVEAMGSSFIRRKLLNQLNDNDNEILVSPAVPKRKQSPSEWEQQTPNKHSSGHFSSSPIREEPDEKGHHPAMSESELLASPELSPVAGSRSNRFSDIYYSDDQDMENPRAIMQLDFSSILEDDSGGEEDGDDRIETLAYQTAVDNQNSTELSNSGLHTSADLQLQASLTSCQDGEVIAASDCSSRRLLLHSGLSLEFASDTISCGTSVPQLGSSQDTGYHTTSMLQSTTNLAMSSSNLLQTDGGTSSLPDNPSWNGKTRVDSGQTEFTDLKLKPDSCSDMSSSGSNIESMGKSTGSLITQDNAVYQRKREPCLIRKIRALSDLRPSREKRNVSRDLTQSFNMDCSAKSDELRRSLSDSEHLTTRSSSSGRQEDMDTGELLSEASMKASYLDSHFTKLRPVAYTTTSVSSSCEQQSGGGESAKENQTGKGLEPPGDTFFQSRFSLGDDDTLEQARQLLGKSEELRRRHFQLDLVKSDVVDLQQALVSFDENVDPASLSALSGSKIRSNNMSMDKTEQLDVLSTSPKILESIERNIKSVRSSQLGSEIAAEILKRAGEDLAKVIGVSEDNSLPSSSR</sequence>
<feature type="region of interest" description="Disordered" evidence="6">
    <location>
        <begin position="112"/>
        <end position="154"/>
    </location>
</feature>
<protein>
    <recommendedName>
        <fullName evidence="2">Protein aurora borealis</fullName>
    </recommendedName>
</protein>
<evidence type="ECO:0000256" key="4">
    <source>
        <dbReference type="ARBA" id="ARBA00022776"/>
    </source>
</evidence>
<feature type="region of interest" description="Disordered" evidence="6">
    <location>
        <begin position="490"/>
        <end position="519"/>
    </location>
</feature>
<reference evidence="7 8" key="1">
    <citation type="submission" date="2019-01" db="EMBL/GenBank/DDBJ databases">
        <title>A draft genome assembly of the solar-powered sea slug Elysia chlorotica.</title>
        <authorList>
            <person name="Cai H."/>
            <person name="Li Q."/>
            <person name="Fang X."/>
            <person name="Li J."/>
            <person name="Curtis N.E."/>
            <person name="Altenburger A."/>
            <person name="Shibata T."/>
            <person name="Feng M."/>
            <person name="Maeda T."/>
            <person name="Schwartz J.A."/>
            <person name="Shigenobu S."/>
            <person name="Lundholm N."/>
            <person name="Nishiyama T."/>
            <person name="Yang H."/>
            <person name="Hasebe M."/>
            <person name="Li S."/>
            <person name="Pierce S.K."/>
            <person name="Wang J."/>
        </authorList>
    </citation>
    <scope>NUCLEOTIDE SEQUENCE [LARGE SCALE GENOMIC DNA]</scope>
    <source>
        <strain evidence="7">EC2010</strain>
        <tissue evidence="7">Whole organism of an adult</tissue>
    </source>
</reference>
<dbReference type="OrthoDB" id="10020858at2759"/>
<name>A0A433TMB3_ELYCH</name>
<evidence type="ECO:0000256" key="1">
    <source>
        <dbReference type="ARBA" id="ARBA00010963"/>
    </source>
</evidence>
<feature type="non-terminal residue" evidence="7">
    <location>
        <position position="1"/>
    </location>
</feature>
<keyword evidence="4" id="KW-0498">Mitosis</keyword>
<feature type="compositionally biased region" description="Basic and acidic residues" evidence="6">
    <location>
        <begin position="429"/>
        <end position="444"/>
    </location>
</feature>
<feature type="compositionally biased region" description="Polar residues" evidence="6">
    <location>
        <begin position="318"/>
        <end position="349"/>
    </location>
</feature>
<dbReference type="GO" id="GO:0019901">
    <property type="term" value="F:protein kinase binding"/>
    <property type="evidence" value="ECO:0007669"/>
    <property type="project" value="TreeGrafter"/>
</dbReference>
<keyword evidence="3" id="KW-0132">Cell division</keyword>
<dbReference type="Pfam" id="PF15280">
    <property type="entry name" value="BORA_N"/>
    <property type="match status" value="1"/>
</dbReference>
<dbReference type="GO" id="GO:0007088">
    <property type="term" value="P:regulation of mitotic nuclear division"/>
    <property type="evidence" value="ECO:0007669"/>
    <property type="project" value="TreeGrafter"/>
</dbReference>
<evidence type="ECO:0000313" key="8">
    <source>
        <dbReference type="Proteomes" id="UP000271974"/>
    </source>
</evidence>
<dbReference type="EMBL" id="RQTK01000275">
    <property type="protein sequence ID" value="RUS82688.1"/>
    <property type="molecule type" value="Genomic_DNA"/>
</dbReference>
<evidence type="ECO:0000256" key="6">
    <source>
        <dbReference type="SAM" id="MobiDB-lite"/>
    </source>
</evidence>
<comment type="similarity">
    <text evidence="1">Belongs to the BORA family.</text>
</comment>
<keyword evidence="5" id="KW-0131">Cell cycle</keyword>
<proteinExistence type="inferred from homology"/>
<gene>
    <name evidence="7" type="ORF">EGW08_009525</name>
</gene>
<dbReference type="GO" id="GO:0005737">
    <property type="term" value="C:cytoplasm"/>
    <property type="evidence" value="ECO:0007669"/>
    <property type="project" value="TreeGrafter"/>
</dbReference>
<dbReference type="GO" id="GO:0051301">
    <property type="term" value="P:cell division"/>
    <property type="evidence" value="ECO:0007669"/>
    <property type="project" value="UniProtKB-KW"/>
</dbReference>
<comment type="caution">
    <text evidence="7">The sequence shown here is derived from an EMBL/GenBank/DDBJ whole genome shotgun (WGS) entry which is preliminary data.</text>
</comment>
<accession>A0A433TMB3</accession>
<evidence type="ECO:0000313" key="7">
    <source>
        <dbReference type="EMBL" id="RUS82688.1"/>
    </source>
</evidence>